<evidence type="ECO:0000256" key="3">
    <source>
        <dbReference type="ARBA" id="ARBA00022475"/>
    </source>
</evidence>
<name>A0A6P1ZLT1_9BACT</name>
<protein>
    <submittedName>
        <fullName evidence="12">Flagellar motor protein MotB</fullName>
    </submittedName>
</protein>
<evidence type="ECO:0000256" key="7">
    <source>
        <dbReference type="PROSITE-ProRule" id="PRU00473"/>
    </source>
</evidence>
<evidence type="ECO:0000256" key="1">
    <source>
        <dbReference type="ARBA" id="ARBA00004162"/>
    </source>
</evidence>
<dbReference type="Gene3D" id="3.30.1330.60">
    <property type="entry name" value="OmpA-like domain"/>
    <property type="match status" value="1"/>
</dbReference>
<evidence type="ECO:0000259" key="10">
    <source>
        <dbReference type="PROSITE" id="PS51123"/>
    </source>
</evidence>
<dbReference type="InterPro" id="IPR050330">
    <property type="entry name" value="Bact_OuterMem_StrucFunc"/>
</dbReference>
<dbReference type="Pfam" id="PF13677">
    <property type="entry name" value="MotB_plug"/>
    <property type="match status" value="1"/>
</dbReference>
<keyword evidence="4 9" id="KW-0812">Transmembrane</keyword>
<evidence type="ECO:0000313" key="13">
    <source>
        <dbReference type="Proteomes" id="UP000434052"/>
    </source>
</evidence>
<reference evidence="11 14" key="2">
    <citation type="submission" date="2019-04" db="EMBL/GenBank/DDBJ databases">
        <title>Isolation and culture of sulfate reducing bacteria from the cold seep of the South China Sea.</title>
        <authorList>
            <person name="Sun C."/>
            <person name="Liu R."/>
        </authorList>
    </citation>
    <scope>NUCLEOTIDE SEQUENCE [LARGE SCALE GENOMIC DNA]</scope>
    <source>
        <strain evidence="11 14">CS1</strain>
    </source>
</reference>
<dbReference type="PANTHER" id="PTHR30329">
    <property type="entry name" value="STATOR ELEMENT OF FLAGELLAR MOTOR COMPLEX"/>
    <property type="match status" value="1"/>
</dbReference>
<sequence>MPRKKEAPPPPPPKKNDEPPVEEGLPIWMATFADMMSLLLCFFILLLSFAQQDISKFKTLMGSIKEAFGVQVERKEASYAAFSPSKFERKDVELEKDEKALLSMVLQMKSITSELKIEDSMKITTEDDGVIVRIPNDDIFKQGSVEFKPGADKYFESVVSLLKDHNFDVVVRGNTDDSPAPGNLYPSNWELSSARAAAALRKLMQMGDISAGRLKAVGYADTLPLLPNTTAENRQANNRLEFFFHKPDERSW</sequence>
<dbReference type="EMBL" id="QMIF01000001">
    <property type="protein sequence ID" value="TVM36732.1"/>
    <property type="molecule type" value="Genomic_DNA"/>
</dbReference>
<dbReference type="InterPro" id="IPR036737">
    <property type="entry name" value="OmpA-like_sf"/>
</dbReference>
<proteinExistence type="inferred from homology"/>
<dbReference type="EMBL" id="CP039543">
    <property type="protein sequence ID" value="QJT08842.1"/>
    <property type="molecule type" value="Genomic_DNA"/>
</dbReference>
<gene>
    <name evidence="12" type="ORF">DQK91_02090</name>
    <name evidence="11" type="ORF">E8L03_07830</name>
</gene>
<evidence type="ECO:0000313" key="12">
    <source>
        <dbReference type="EMBL" id="TVM36732.1"/>
    </source>
</evidence>
<dbReference type="PANTHER" id="PTHR30329:SF21">
    <property type="entry name" value="LIPOPROTEIN YIAD-RELATED"/>
    <property type="match status" value="1"/>
</dbReference>
<accession>A0A6P1ZLT1</accession>
<keyword evidence="3" id="KW-1003">Cell membrane</keyword>
<dbReference type="RefSeq" id="WP_144233783.1">
    <property type="nucleotide sequence ID" value="NZ_CP039543.1"/>
</dbReference>
<dbReference type="SUPFAM" id="SSF103088">
    <property type="entry name" value="OmpA-like"/>
    <property type="match status" value="1"/>
</dbReference>
<evidence type="ECO:0000256" key="5">
    <source>
        <dbReference type="ARBA" id="ARBA00022989"/>
    </source>
</evidence>
<comment type="similarity">
    <text evidence="2">Belongs to the MotB family.</text>
</comment>
<dbReference type="OrthoDB" id="9783110at2"/>
<keyword evidence="5 9" id="KW-1133">Transmembrane helix</keyword>
<feature type="domain" description="OmpA-like" evidence="10">
    <location>
        <begin position="127"/>
        <end position="248"/>
    </location>
</feature>
<dbReference type="Pfam" id="PF00691">
    <property type="entry name" value="OmpA"/>
    <property type="match status" value="1"/>
</dbReference>
<feature type="transmembrane region" description="Helical" evidence="9">
    <location>
        <begin position="27"/>
        <end position="50"/>
    </location>
</feature>
<keyword evidence="12" id="KW-0966">Cell projection</keyword>
<evidence type="ECO:0000256" key="2">
    <source>
        <dbReference type="ARBA" id="ARBA00008914"/>
    </source>
</evidence>
<keyword evidence="14" id="KW-1185">Reference proteome</keyword>
<evidence type="ECO:0000256" key="9">
    <source>
        <dbReference type="SAM" id="Phobius"/>
    </source>
</evidence>
<dbReference type="PROSITE" id="PS51123">
    <property type="entry name" value="OMPA_2"/>
    <property type="match status" value="1"/>
</dbReference>
<dbReference type="Proteomes" id="UP000434052">
    <property type="component" value="Unassembled WGS sequence"/>
</dbReference>
<keyword evidence="12" id="KW-0969">Cilium</keyword>
<keyword evidence="12" id="KW-0282">Flagellum</keyword>
<dbReference type="InterPro" id="IPR006665">
    <property type="entry name" value="OmpA-like"/>
</dbReference>
<keyword evidence="6 7" id="KW-0472">Membrane</keyword>
<evidence type="ECO:0000256" key="4">
    <source>
        <dbReference type="ARBA" id="ARBA00022692"/>
    </source>
</evidence>
<evidence type="ECO:0000256" key="8">
    <source>
        <dbReference type="SAM" id="MobiDB-lite"/>
    </source>
</evidence>
<dbReference type="AlphaFoldDB" id="A0A6P1ZLT1"/>
<evidence type="ECO:0000313" key="14">
    <source>
        <dbReference type="Proteomes" id="UP000503251"/>
    </source>
</evidence>
<dbReference type="InterPro" id="IPR025713">
    <property type="entry name" value="MotB-like_N_dom"/>
</dbReference>
<dbReference type="GO" id="GO:0005886">
    <property type="term" value="C:plasma membrane"/>
    <property type="evidence" value="ECO:0007669"/>
    <property type="project" value="UniProtKB-SubCell"/>
</dbReference>
<evidence type="ECO:0000256" key="6">
    <source>
        <dbReference type="ARBA" id="ARBA00023136"/>
    </source>
</evidence>
<evidence type="ECO:0000313" key="11">
    <source>
        <dbReference type="EMBL" id="QJT08842.1"/>
    </source>
</evidence>
<organism evidence="12 13">
    <name type="scientific">Oceanidesulfovibrio marinus</name>
    <dbReference type="NCBI Taxonomy" id="370038"/>
    <lineage>
        <taxon>Bacteria</taxon>
        <taxon>Pseudomonadati</taxon>
        <taxon>Thermodesulfobacteriota</taxon>
        <taxon>Desulfovibrionia</taxon>
        <taxon>Desulfovibrionales</taxon>
        <taxon>Desulfovibrionaceae</taxon>
        <taxon>Oceanidesulfovibrio</taxon>
    </lineage>
</organism>
<dbReference type="Proteomes" id="UP000503251">
    <property type="component" value="Chromosome"/>
</dbReference>
<comment type="subcellular location">
    <subcellularLocation>
        <location evidence="1">Cell membrane</location>
        <topology evidence="1">Single-pass membrane protein</topology>
    </subcellularLocation>
</comment>
<reference evidence="12 13" key="1">
    <citation type="submission" date="2018-06" db="EMBL/GenBank/DDBJ databases">
        <title>Complete genome of Desulfovibrio marinus P48SEP.</title>
        <authorList>
            <person name="Crispim J.S."/>
            <person name="Vidigal P.M.P."/>
            <person name="Silva L.C.F."/>
            <person name="Araujo L.C."/>
            <person name="Laguardia C.N."/>
            <person name="Dias R.S."/>
            <person name="Sousa M.P."/>
            <person name="Paula S.O."/>
            <person name="Silva C."/>
        </authorList>
    </citation>
    <scope>NUCLEOTIDE SEQUENCE [LARGE SCALE GENOMIC DNA]</scope>
    <source>
        <strain evidence="12 13">P48SEP</strain>
    </source>
</reference>
<feature type="region of interest" description="Disordered" evidence="8">
    <location>
        <begin position="1"/>
        <end position="21"/>
    </location>
</feature>